<name>T1KLP5_TETUR</name>
<dbReference type="AlphaFoldDB" id="T1KLP5"/>
<evidence type="ECO:0000313" key="2">
    <source>
        <dbReference type="EnsemblMetazoa" id="tetur14g03170.1"/>
    </source>
</evidence>
<evidence type="ECO:0000256" key="1">
    <source>
        <dbReference type="SAM" id="SignalP"/>
    </source>
</evidence>
<evidence type="ECO:0000313" key="3">
    <source>
        <dbReference type="Proteomes" id="UP000015104"/>
    </source>
</evidence>
<feature type="chain" id="PRO_5007729029" evidence="1">
    <location>
        <begin position="26"/>
        <end position="127"/>
    </location>
</feature>
<keyword evidence="1" id="KW-0732">Signal</keyword>
<keyword evidence="3" id="KW-1185">Reference proteome</keyword>
<proteinExistence type="predicted"/>
<accession>T1KLP5</accession>
<dbReference type="EMBL" id="CAEY01000211">
    <property type="status" value="NOT_ANNOTATED_CDS"/>
    <property type="molecule type" value="Genomic_DNA"/>
</dbReference>
<dbReference type="Proteomes" id="UP000015104">
    <property type="component" value="Unassembled WGS sequence"/>
</dbReference>
<reference evidence="3" key="1">
    <citation type="submission" date="2011-08" db="EMBL/GenBank/DDBJ databases">
        <authorList>
            <person name="Rombauts S."/>
        </authorList>
    </citation>
    <scope>NUCLEOTIDE SEQUENCE</scope>
    <source>
        <strain evidence="3">London</strain>
    </source>
</reference>
<dbReference type="EnsemblMetazoa" id="tetur14g03170.1">
    <property type="protein sequence ID" value="tetur14g03170.1"/>
    <property type="gene ID" value="tetur14g03170"/>
</dbReference>
<dbReference type="HOGENOM" id="CLU_2362430_0_0_1"/>
<organism evidence="2 3">
    <name type="scientific">Tetranychus urticae</name>
    <name type="common">Two-spotted spider mite</name>
    <dbReference type="NCBI Taxonomy" id="32264"/>
    <lineage>
        <taxon>Eukaryota</taxon>
        <taxon>Metazoa</taxon>
        <taxon>Ecdysozoa</taxon>
        <taxon>Arthropoda</taxon>
        <taxon>Chelicerata</taxon>
        <taxon>Arachnida</taxon>
        <taxon>Acari</taxon>
        <taxon>Acariformes</taxon>
        <taxon>Trombidiformes</taxon>
        <taxon>Prostigmata</taxon>
        <taxon>Eleutherengona</taxon>
        <taxon>Raphignathae</taxon>
        <taxon>Tetranychoidea</taxon>
        <taxon>Tetranychidae</taxon>
        <taxon>Tetranychus</taxon>
    </lineage>
</organism>
<protein>
    <submittedName>
        <fullName evidence="2">Uncharacterized protein</fullName>
    </submittedName>
</protein>
<reference evidence="2" key="2">
    <citation type="submission" date="2015-06" db="UniProtKB">
        <authorList>
            <consortium name="EnsemblMetazoa"/>
        </authorList>
    </citation>
    <scope>IDENTIFICATION</scope>
</reference>
<sequence length="127" mass="14639">MLVKLFLLSFVFFSMLIDDNHSVQAQNEVLRFCRTTGCDTRTLQEVFDQCRRVYGSNTIRREQCDGGRFRHTCCTRQPRFVVKNSVNNLSESRDELVVNHALNIDAVQGPDPFQKMATAFGRIGWFA</sequence>
<feature type="signal peptide" evidence="1">
    <location>
        <begin position="1"/>
        <end position="25"/>
    </location>
</feature>